<dbReference type="EMBL" id="MWPH01000002">
    <property type="protein sequence ID" value="OVE84978.1"/>
    <property type="molecule type" value="Genomic_DNA"/>
</dbReference>
<keyword evidence="1" id="KW-1133">Transmembrane helix</keyword>
<feature type="transmembrane region" description="Helical" evidence="1">
    <location>
        <begin position="35"/>
        <end position="55"/>
    </location>
</feature>
<accession>A0A202E9Z5</accession>
<name>A0A202E9Z5_9EURY</name>
<evidence type="ECO:0000313" key="3">
    <source>
        <dbReference type="Proteomes" id="UP000196084"/>
    </source>
</evidence>
<feature type="transmembrane region" description="Helical" evidence="1">
    <location>
        <begin position="6"/>
        <end position="28"/>
    </location>
</feature>
<dbReference type="RefSeq" id="WP_054862493.1">
    <property type="nucleotide sequence ID" value="NZ_MWPH01000002.1"/>
</dbReference>
<keyword evidence="1" id="KW-0472">Membrane</keyword>
<evidence type="ECO:0000313" key="2">
    <source>
        <dbReference type="EMBL" id="OVE84978.1"/>
    </source>
</evidence>
<sequence length="89" mass="9079">MDRIRLYHAAVILAGTLVGVNGLATVLADGLGLTAGLLAVGGFGMAGSSGYLLFVADDPAETVPDGWRWWGVVLGATLVIVSAVAQLLR</sequence>
<proteinExistence type="predicted"/>
<comment type="caution">
    <text evidence="2">The sequence shown here is derived from an EMBL/GenBank/DDBJ whole genome shotgun (WGS) entry which is preliminary data.</text>
</comment>
<dbReference type="Proteomes" id="UP000196084">
    <property type="component" value="Unassembled WGS sequence"/>
</dbReference>
<evidence type="ECO:0000256" key="1">
    <source>
        <dbReference type="SAM" id="Phobius"/>
    </source>
</evidence>
<gene>
    <name evidence="2" type="ORF">B2G88_11515</name>
</gene>
<reference evidence="2 3" key="1">
    <citation type="submission" date="2017-02" db="EMBL/GenBank/DDBJ databases">
        <title>Natronthermophilus aegyptiacus gen. nov.,sp. nov., an aerobic, extremely halophilic alkalithermophilic archaeon isolated from the athalassohaline Wadi An Natrun, Egypt.</title>
        <authorList>
            <person name="Zhao B."/>
        </authorList>
    </citation>
    <scope>NUCLEOTIDE SEQUENCE [LARGE SCALE GENOMIC DNA]</scope>
    <source>
        <strain evidence="2 3">CGMCC 1.3597</strain>
    </source>
</reference>
<protein>
    <submittedName>
        <fullName evidence="2">Uncharacterized protein</fullName>
    </submittedName>
</protein>
<feature type="transmembrane region" description="Helical" evidence="1">
    <location>
        <begin position="67"/>
        <end position="88"/>
    </location>
</feature>
<dbReference type="AlphaFoldDB" id="A0A202E9Z5"/>
<keyword evidence="3" id="KW-1185">Reference proteome</keyword>
<keyword evidence="1" id="KW-0812">Transmembrane</keyword>
<organism evidence="2 3">
    <name type="scientific">Natronolimnobius baerhuensis</name>
    <dbReference type="NCBI Taxonomy" id="253108"/>
    <lineage>
        <taxon>Archaea</taxon>
        <taxon>Methanobacteriati</taxon>
        <taxon>Methanobacteriota</taxon>
        <taxon>Stenosarchaea group</taxon>
        <taxon>Halobacteria</taxon>
        <taxon>Halobacteriales</taxon>
        <taxon>Natrialbaceae</taxon>
        <taxon>Natronolimnobius</taxon>
    </lineage>
</organism>